<dbReference type="Proteomes" id="UP000240572">
    <property type="component" value="Unassembled WGS sequence"/>
</dbReference>
<keyword evidence="1" id="KW-0732">Signal</keyword>
<dbReference type="OrthoDB" id="9784101at2"/>
<name>A0A2P8D8E9_9BACT</name>
<dbReference type="AlphaFoldDB" id="A0A2P8D8E9"/>
<dbReference type="Pfam" id="PF08241">
    <property type="entry name" value="Methyltransf_11"/>
    <property type="match status" value="1"/>
</dbReference>
<feature type="signal peptide" evidence="1">
    <location>
        <begin position="1"/>
        <end position="26"/>
    </location>
</feature>
<evidence type="ECO:0000256" key="1">
    <source>
        <dbReference type="SAM" id="SignalP"/>
    </source>
</evidence>
<reference evidence="3 4" key="1">
    <citation type="submission" date="2018-03" db="EMBL/GenBank/DDBJ databases">
        <title>Genomic Encyclopedia of Type Strains, Phase III (KMG-III): the genomes of soil and plant-associated and newly described type strains.</title>
        <authorList>
            <person name="Whitman W."/>
        </authorList>
    </citation>
    <scope>NUCLEOTIDE SEQUENCE [LARGE SCALE GENOMIC DNA]</scope>
    <source>
        <strain evidence="3 4">CGMCC 1.12700</strain>
    </source>
</reference>
<dbReference type="RefSeq" id="WP_106522497.1">
    <property type="nucleotide sequence ID" value="NZ_PYGD01000002.1"/>
</dbReference>
<keyword evidence="3" id="KW-0489">Methyltransferase</keyword>
<keyword evidence="3" id="KW-0808">Transferase</keyword>
<evidence type="ECO:0000313" key="4">
    <source>
        <dbReference type="Proteomes" id="UP000240572"/>
    </source>
</evidence>
<evidence type="ECO:0000313" key="3">
    <source>
        <dbReference type="EMBL" id="PSK93504.1"/>
    </source>
</evidence>
<organism evidence="3 4">
    <name type="scientific">Taibaiella chishuiensis</name>
    <dbReference type="NCBI Taxonomy" id="1434707"/>
    <lineage>
        <taxon>Bacteria</taxon>
        <taxon>Pseudomonadati</taxon>
        <taxon>Bacteroidota</taxon>
        <taxon>Chitinophagia</taxon>
        <taxon>Chitinophagales</taxon>
        <taxon>Chitinophagaceae</taxon>
        <taxon>Taibaiella</taxon>
    </lineage>
</organism>
<comment type="caution">
    <text evidence="3">The sequence shown here is derived from an EMBL/GenBank/DDBJ whole genome shotgun (WGS) entry which is preliminary data.</text>
</comment>
<dbReference type="InterPro" id="IPR013216">
    <property type="entry name" value="Methyltransf_11"/>
</dbReference>
<dbReference type="Gene3D" id="3.40.50.150">
    <property type="entry name" value="Vaccinia Virus protein VP39"/>
    <property type="match status" value="1"/>
</dbReference>
<dbReference type="EMBL" id="PYGD01000002">
    <property type="protein sequence ID" value="PSK93504.1"/>
    <property type="molecule type" value="Genomic_DNA"/>
</dbReference>
<keyword evidence="4" id="KW-1185">Reference proteome</keyword>
<feature type="chain" id="PRO_5015164391" evidence="1">
    <location>
        <begin position="27"/>
        <end position="223"/>
    </location>
</feature>
<dbReference type="GO" id="GO:0008757">
    <property type="term" value="F:S-adenosylmethionine-dependent methyltransferase activity"/>
    <property type="evidence" value="ECO:0007669"/>
    <property type="project" value="InterPro"/>
</dbReference>
<dbReference type="GO" id="GO:0032259">
    <property type="term" value="P:methylation"/>
    <property type="evidence" value="ECO:0007669"/>
    <property type="project" value="UniProtKB-KW"/>
</dbReference>
<dbReference type="SUPFAM" id="SSF53335">
    <property type="entry name" value="S-adenosyl-L-methionine-dependent methyltransferases"/>
    <property type="match status" value="1"/>
</dbReference>
<feature type="domain" description="Methyltransferase type 11" evidence="2">
    <location>
        <begin position="74"/>
        <end position="169"/>
    </location>
</feature>
<dbReference type="InterPro" id="IPR029063">
    <property type="entry name" value="SAM-dependent_MTases_sf"/>
</dbReference>
<dbReference type="PANTHER" id="PTHR43861">
    <property type="entry name" value="TRANS-ACONITATE 2-METHYLTRANSFERASE-RELATED"/>
    <property type="match status" value="1"/>
</dbReference>
<accession>A0A2P8D8E9</accession>
<sequence length="223" mass="24800">MKTSKTIFPAAAISLLLSLSPAGVKAQHAAQAFSDKEAVAKMAKNFESPARDSMQQPGKVLLYLGDIRDKTIMDLGAATGYFSLKFAAAGARVIAADVSDAFQEYLQERITKDKIRNITTRKIPYDNPQLQDQEADLVFVANTYHHIEDRIVYFAKVKRGLKNGGCLVILDFFKARFTETVQAPAMAMRASVDEVVLELRQAGFQSFDVEVNLLPYQYIIKAR</sequence>
<proteinExistence type="predicted"/>
<evidence type="ECO:0000259" key="2">
    <source>
        <dbReference type="Pfam" id="PF08241"/>
    </source>
</evidence>
<protein>
    <submittedName>
        <fullName evidence="3">Methyltransferase family protein</fullName>
    </submittedName>
</protein>
<dbReference type="CDD" id="cd02440">
    <property type="entry name" value="AdoMet_MTases"/>
    <property type="match status" value="1"/>
</dbReference>
<gene>
    <name evidence="3" type="ORF">B0I18_102474</name>
</gene>